<evidence type="ECO:0000313" key="3">
    <source>
        <dbReference type="EMBL" id="MFL0252870.1"/>
    </source>
</evidence>
<keyword evidence="3" id="KW-0378">Hydrolase</keyword>
<keyword evidence="4" id="KW-1185">Reference proteome</keyword>
<dbReference type="EMBL" id="JBJIAA010000022">
    <property type="protein sequence ID" value="MFL0252870.1"/>
    <property type="molecule type" value="Genomic_DNA"/>
</dbReference>
<dbReference type="InterPro" id="IPR029052">
    <property type="entry name" value="Metallo-depent_PP-like"/>
</dbReference>
<reference evidence="3 4" key="1">
    <citation type="submission" date="2024-11" db="EMBL/GenBank/DDBJ databases">
        <authorList>
            <person name="Heng Y.C."/>
            <person name="Lim A.C.H."/>
            <person name="Lee J.K.Y."/>
            <person name="Kittelmann S."/>
        </authorList>
    </citation>
    <scope>NUCLEOTIDE SEQUENCE [LARGE SCALE GENOMIC DNA]</scope>
    <source>
        <strain evidence="3 4">WILCCON 0114</strain>
    </source>
</reference>
<feature type="domain" description="Calcineurin-like phosphoesterase" evidence="2">
    <location>
        <begin position="43"/>
        <end position="250"/>
    </location>
</feature>
<gene>
    <name evidence="3" type="ORF">ACJDT4_20905</name>
</gene>
<dbReference type="Pfam" id="PF00149">
    <property type="entry name" value="Metallophos"/>
    <property type="match status" value="1"/>
</dbReference>
<evidence type="ECO:0000259" key="2">
    <source>
        <dbReference type="Pfam" id="PF00149"/>
    </source>
</evidence>
<dbReference type="GO" id="GO:0016787">
    <property type="term" value="F:hydrolase activity"/>
    <property type="evidence" value="ECO:0007669"/>
    <property type="project" value="UniProtKB-KW"/>
</dbReference>
<dbReference type="RefSeq" id="WP_406789528.1">
    <property type="nucleotide sequence ID" value="NZ_JBJIAA010000022.1"/>
</dbReference>
<dbReference type="SUPFAM" id="SSF56300">
    <property type="entry name" value="Metallo-dependent phosphatases"/>
    <property type="match status" value="1"/>
</dbReference>
<accession>A0ABW8TLD4</accession>
<dbReference type="InterPro" id="IPR004843">
    <property type="entry name" value="Calcineurin-like_PHP"/>
</dbReference>
<sequence>MKGCKLKKKVQALICMAGICGVVLNTGLSVHAADNTSDSRLRMSFAVMSDVHNDDVKFDKALKDIHNNIDPNYSALVLNGDIADEGKQSEYNNINMVLKNDAGIIPKTVIKNIGNHEFYDYSKGENTEDDSNQFLALSLNFEGQVHPYHDTWVNGYHFISLGSEKTYTKDMRDDCQAYLSDAQLNWFKNALTKNYRKGKPIFVFIHQPLDHSFFTTYDDCTQAIQQDAEVKAILANYPEIILFSGHTHYYLNDKDPNKKNFLPHLPGVDKGFAMVDSSSVHRPVNYGNSGAPYTPDKEKDVIGLSQGLFVQVYNDKVVIKGREFSNSTWIDGANFVVNYDNQYLNQ</sequence>
<dbReference type="InterPro" id="IPR051918">
    <property type="entry name" value="STPP_CPPED1"/>
</dbReference>
<keyword evidence="1" id="KW-0732">Signal</keyword>
<dbReference type="Gene3D" id="3.60.21.10">
    <property type="match status" value="1"/>
</dbReference>
<protein>
    <submittedName>
        <fullName evidence="3">Metallophosphoesterase family protein</fullName>
        <ecNumber evidence="3">3.1.-.-</ecNumber>
    </submittedName>
</protein>
<proteinExistence type="predicted"/>
<feature type="signal peptide" evidence="1">
    <location>
        <begin position="1"/>
        <end position="32"/>
    </location>
</feature>
<dbReference type="PANTHER" id="PTHR43143:SF1">
    <property type="entry name" value="SERINE_THREONINE-PROTEIN PHOSPHATASE CPPED1"/>
    <property type="match status" value="1"/>
</dbReference>
<organism evidence="3 4">
    <name type="scientific">Clostridium neuense</name>
    <dbReference type="NCBI Taxonomy" id="1728934"/>
    <lineage>
        <taxon>Bacteria</taxon>
        <taxon>Bacillati</taxon>
        <taxon>Bacillota</taxon>
        <taxon>Clostridia</taxon>
        <taxon>Eubacteriales</taxon>
        <taxon>Clostridiaceae</taxon>
        <taxon>Clostridium</taxon>
    </lineage>
</organism>
<name>A0ABW8TLD4_9CLOT</name>
<comment type="caution">
    <text evidence="3">The sequence shown here is derived from an EMBL/GenBank/DDBJ whole genome shotgun (WGS) entry which is preliminary data.</text>
</comment>
<dbReference type="Proteomes" id="UP001623592">
    <property type="component" value="Unassembled WGS sequence"/>
</dbReference>
<feature type="chain" id="PRO_5046560157" evidence="1">
    <location>
        <begin position="33"/>
        <end position="346"/>
    </location>
</feature>
<dbReference type="EC" id="3.1.-.-" evidence="3"/>
<evidence type="ECO:0000313" key="4">
    <source>
        <dbReference type="Proteomes" id="UP001623592"/>
    </source>
</evidence>
<evidence type="ECO:0000256" key="1">
    <source>
        <dbReference type="SAM" id="SignalP"/>
    </source>
</evidence>
<dbReference type="PANTHER" id="PTHR43143">
    <property type="entry name" value="METALLOPHOSPHOESTERASE, CALCINEURIN SUPERFAMILY"/>
    <property type="match status" value="1"/>
</dbReference>